<dbReference type="AlphaFoldDB" id="A0A2T3BFP9"/>
<reference evidence="7 8" key="1">
    <citation type="journal article" date="2018" name="New Phytol.">
        <title>Comparative genomics and transcriptomics depict ericoid mycorrhizal fungi as versatile saprotrophs and plant mutualists.</title>
        <authorList>
            <person name="Martino E."/>
            <person name="Morin E."/>
            <person name="Grelet G.A."/>
            <person name="Kuo A."/>
            <person name="Kohler A."/>
            <person name="Daghino S."/>
            <person name="Barry K.W."/>
            <person name="Cichocki N."/>
            <person name="Clum A."/>
            <person name="Dockter R.B."/>
            <person name="Hainaut M."/>
            <person name="Kuo R.C."/>
            <person name="LaButti K."/>
            <person name="Lindahl B.D."/>
            <person name="Lindquist E.A."/>
            <person name="Lipzen A."/>
            <person name="Khouja H.R."/>
            <person name="Magnuson J."/>
            <person name="Murat C."/>
            <person name="Ohm R.A."/>
            <person name="Singer S.W."/>
            <person name="Spatafora J.W."/>
            <person name="Wang M."/>
            <person name="Veneault-Fourrey C."/>
            <person name="Henrissat B."/>
            <person name="Grigoriev I.V."/>
            <person name="Martin F.M."/>
            <person name="Perotto S."/>
        </authorList>
    </citation>
    <scope>NUCLEOTIDE SEQUENCE [LARGE SCALE GENOMIC DNA]</scope>
    <source>
        <strain evidence="7 8">ATCC 22711</strain>
    </source>
</reference>
<feature type="domain" description="C2H2-type" evidence="6">
    <location>
        <begin position="86"/>
        <end position="115"/>
    </location>
</feature>
<dbReference type="STRING" id="857342.A0A2T3BFP9"/>
<keyword evidence="4" id="KW-0862">Zinc</keyword>
<dbReference type="OrthoDB" id="6077919at2759"/>
<dbReference type="RefSeq" id="XP_024725678.1">
    <property type="nucleotide sequence ID" value="XM_024861521.1"/>
</dbReference>
<dbReference type="InParanoid" id="A0A2T3BFP9"/>
<dbReference type="Proteomes" id="UP000241818">
    <property type="component" value="Unassembled WGS sequence"/>
</dbReference>
<evidence type="ECO:0000256" key="5">
    <source>
        <dbReference type="PROSITE-ProRule" id="PRU00042"/>
    </source>
</evidence>
<dbReference type="PANTHER" id="PTHR24409">
    <property type="entry name" value="ZINC FINGER PROTEIN 142"/>
    <property type="match status" value="1"/>
</dbReference>
<evidence type="ECO:0000256" key="1">
    <source>
        <dbReference type="ARBA" id="ARBA00022723"/>
    </source>
</evidence>
<evidence type="ECO:0000259" key="6">
    <source>
        <dbReference type="PROSITE" id="PS50157"/>
    </source>
</evidence>
<proteinExistence type="predicted"/>
<dbReference type="Gene3D" id="3.30.160.60">
    <property type="entry name" value="Classic Zinc Finger"/>
    <property type="match status" value="2"/>
</dbReference>
<evidence type="ECO:0000313" key="8">
    <source>
        <dbReference type="Proteomes" id="UP000241818"/>
    </source>
</evidence>
<dbReference type="GeneID" id="36569602"/>
<keyword evidence="1" id="KW-0479">Metal-binding</keyword>
<dbReference type="EMBL" id="KZ679006">
    <property type="protein sequence ID" value="PSS28153.1"/>
    <property type="molecule type" value="Genomic_DNA"/>
</dbReference>
<dbReference type="InterPro" id="IPR036236">
    <property type="entry name" value="Znf_C2H2_sf"/>
</dbReference>
<dbReference type="GO" id="GO:0005634">
    <property type="term" value="C:nucleus"/>
    <property type="evidence" value="ECO:0007669"/>
    <property type="project" value="TreeGrafter"/>
</dbReference>
<evidence type="ECO:0000256" key="2">
    <source>
        <dbReference type="ARBA" id="ARBA00022737"/>
    </source>
</evidence>
<feature type="domain" description="C2H2-type" evidence="6">
    <location>
        <begin position="188"/>
        <end position="212"/>
    </location>
</feature>
<dbReference type="GO" id="GO:0000977">
    <property type="term" value="F:RNA polymerase II transcription regulatory region sequence-specific DNA binding"/>
    <property type="evidence" value="ECO:0007669"/>
    <property type="project" value="TreeGrafter"/>
</dbReference>
<keyword evidence="8" id="KW-1185">Reference proteome</keyword>
<protein>
    <recommendedName>
        <fullName evidence="6">C2H2-type domain-containing protein</fullName>
    </recommendedName>
</protein>
<evidence type="ECO:0000256" key="4">
    <source>
        <dbReference type="ARBA" id="ARBA00022833"/>
    </source>
</evidence>
<keyword evidence="3 5" id="KW-0863">Zinc-finger</keyword>
<name>A0A2T3BFP9_AMORE</name>
<organism evidence="7 8">
    <name type="scientific">Amorphotheca resinae ATCC 22711</name>
    <dbReference type="NCBI Taxonomy" id="857342"/>
    <lineage>
        <taxon>Eukaryota</taxon>
        <taxon>Fungi</taxon>
        <taxon>Dikarya</taxon>
        <taxon>Ascomycota</taxon>
        <taxon>Pezizomycotina</taxon>
        <taxon>Leotiomycetes</taxon>
        <taxon>Helotiales</taxon>
        <taxon>Amorphothecaceae</taxon>
        <taxon>Amorphotheca</taxon>
    </lineage>
</organism>
<dbReference type="InterPro" id="IPR013087">
    <property type="entry name" value="Znf_C2H2_type"/>
</dbReference>
<gene>
    <name evidence="7" type="ORF">M430DRAFT_113631</name>
</gene>
<dbReference type="PROSITE" id="PS50157">
    <property type="entry name" value="ZINC_FINGER_C2H2_2"/>
    <property type="match status" value="2"/>
</dbReference>
<dbReference type="PANTHER" id="PTHR24409:SF356">
    <property type="entry name" value="C2H2 FINGER DOMAIN TRANSCRIPTION FACTOR (EUROFUNG)"/>
    <property type="match status" value="1"/>
</dbReference>
<accession>A0A2T3BFP9</accession>
<evidence type="ECO:0000313" key="7">
    <source>
        <dbReference type="EMBL" id="PSS28153.1"/>
    </source>
</evidence>
<dbReference type="Pfam" id="PF12874">
    <property type="entry name" value="zf-met"/>
    <property type="match status" value="2"/>
</dbReference>
<evidence type="ECO:0000256" key="3">
    <source>
        <dbReference type="ARBA" id="ARBA00022771"/>
    </source>
</evidence>
<keyword evidence="2" id="KW-0677">Repeat</keyword>
<dbReference type="SMART" id="SM00355">
    <property type="entry name" value="ZnF_C2H2"/>
    <property type="match status" value="6"/>
</dbReference>
<dbReference type="GO" id="GO:0008270">
    <property type="term" value="F:zinc ion binding"/>
    <property type="evidence" value="ECO:0007669"/>
    <property type="project" value="UniProtKB-KW"/>
</dbReference>
<dbReference type="GO" id="GO:0000981">
    <property type="term" value="F:DNA-binding transcription factor activity, RNA polymerase II-specific"/>
    <property type="evidence" value="ECO:0007669"/>
    <property type="project" value="TreeGrafter"/>
</dbReference>
<sequence length="269" mass="30691">MPYCNPCDRFFSTLNGYQNHLDNSFAHMPYRYKSDPEPEPRVVYTGIVYAQYGNDPEPEFPCFACTRDFWTSSARHMHCVNSHGERYCAPCERMFNDANCLLQHQHSRVHVGTTIQCPFCKNSFATASGVTIHLESGTCSSGINRAQIDRTIQQLDRGHVITNRLLTMPDYEDTETFATEASWNGSGYQCYLCRKVFGRLSSLNMHLKSPAHEQALYRCPQPSCHRNYKLLSSLVQHFESESCGVMRFNVVQQNARDGIQNMVGRMISG</sequence>
<dbReference type="SUPFAM" id="SSF57667">
    <property type="entry name" value="beta-beta-alpha zinc fingers"/>
    <property type="match status" value="1"/>
</dbReference>
<dbReference type="PROSITE" id="PS00028">
    <property type="entry name" value="ZINC_FINGER_C2H2_1"/>
    <property type="match status" value="3"/>
</dbReference>